<feature type="compositionally biased region" description="Pro residues" evidence="1">
    <location>
        <begin position="37"/>
        <end position="47"/>
    </location>
</feature>
<proteinExistence type="predicted"/>
<name>A0AAD4JDN2_PERFH</name>
<feature type="region of interest" description="Disordered" evidence="1">
    <location>
        <begin position="1"/>
        <end position="132"/>
    </location>
</feature>
<evidence type="ECO:0000313" key="3">
    <source>
        <dbReference type="Proteomes" id="UP001190926"/>
    </source>
</evidence>
<dbReference type="EMBL" id="SDAM02000090">
    <property type="protein sequence ID" value="KAH6831486.1"/>
    <property type="molecule type" value="Genomic_DNA"/>
</dbReference>
<accession>A0AAD4JDN2</accession>
<keyword evidence="3" id="KW-1185">Reference proteome</keyword>
<protein>
    <submittedName>
        <fullName evidence="2">Uncharacterized protein</fullName>
    </submittedName>
</protein>
<dbReference type="Proteomes" id="UP001190926">
    <property type="component" value="Unassembled WGS sequence"/>
</dbReference>
<dbReference type="AlphaFoldDB" id="A0AAD4JDN2"/>
<feature type="compositionally biased region" description="Pro residues" evidence="1">
    <location>
        <begin position="12"/>
        <end position="27"/>
    </location>
</feature>
<comment type="caution">
    <text evidence="2">The sequence shown here is derived from an EMBL/GenBank/DDBJ whole genome shotgun (WGS) entry which is preliminary data.</text>
</comment>
<evidence type="ECO:0000256" key="1">
    <source>
        <dbReference type="SAM" id="MobiDB-lite"/>
    </source>
</evidence>
<organism evidence="2 3">
    <name type="scientific">Perilla frutescens var. hirtella</name>
    <name type="common">Perilla citriodora</name>
    <name type="synonym">Perilla setoyensis</name>
    <dbReference type="NCBI Taxonomy" id="608512"/>
    <lineage>
        <taxon>Eukaryota</taxon>
        <taxon>Viridiplantae</taxon>
        <taxon>Streptophyta</taxon>
        <taxon>Embryophyta</taxon>
        <taxon>Tracheophyta</taxon>
        <taxon>Spermatophyta</taxon>
        <taxon>Magnoliopsida</taxon>
        <taxon>eudicotyledons</taxon>
        <taxon>Gunneridae</taxon>
        <taxon>Pentapetalae</taxon>
        <taxon>asterids</taxon>
        <taxon>lamiids</taxon>
        <taxon>Lamiales</taxon>
        <taxon>Lamiaceae</taxon>
        <taxon>Nepetoideae</taxon>
        <taxon>Elsholtzieae</taxon>
        <taxon>Perilla</taxon>
    </lineage>
</organism>
<reference evidence="2 3" key="1">
    <citation type="journal article" date="2021" name="Nat. Commun.">
        <title>Incipient diploidization of the medicinal plant Perilla within 10,000 years.</title>
        <authorList>
            <person name="Zhang Y."/>
            <person name="Shen Q."/>
            <person name="Leng L."/>
            <person name="Zhang D."/>
            <person name="Chen S."/>
            <person name="Shi Y."/>
            <person name="Ning Z."/>
            <person name="Chen S."/>
        </authorList>
    </citation>
    <scope>NUCLEOTIDE SEQUENCE [LARGE SCALE GENOMIC DNA]</scope>
    <source>
        <strain evidence="3">cv. PC099</strain>
    </source>
</reference>
<gene>
    <name evidence="2" type="ORF">C2S53_010416</name>
</gene>
<evidence type="ECO:0000313" key="2">
    <source>
        <dbReference type="EMBL" id="KAH6831486.1"/>
    </source>
</evidence>
<feature type="compositionally biased region" description="Pro residues" evidence="1">
    <location>
        <begin position="108"/>
        <end position="117"/>
    </location>
</feature>
<sequence>MTPPVAGTDSPPSLPGIIFPPPLPESPPAFSSSPDLFLPPPLLPVFTPPDQQQPFSPELPFTFSPPTTEPVIGTPQLPIPEVPSFFPPPLPENPFETAPATPTVEEQPLPPPLPVIPPVEFTAPDPDSPPLN</sequence>
<feature type="compositionally biased region" description="Low complexity" evidence="1">
    <location>
        <begin position="93"/>
        <end position="107"/>
    </location>
</feature>
<feature type="compositionally biased region" description="Pro residues" evidence="1">
    <location>
        <begin position="77"/>
        <end position="92"/>
    </location>
</feature>